<reference evidence="1" key="1">
    <citation type="submission" date="2021-01" db="EMBL/GenBank/DDBJ databases">
        <title>Whole genome shotgun sequence of Catellatospora methionotrophica NBRC 14553.</title>
        <authorList>
            <person name="Komaki H."/>
            <person name="Tamura T."/>
        </authorList>
    </citation>
    <scope>NUCLEOTIDE SEQUENCE</scope>
    <source>
        <strain evidence="1">NBRC 14553</strain>
    </source>
</reference>
<name>A0A8J3LNN5_9ACTN</name>
<dbReference type="RefSeq" id="WP_166388284.1">
    <property type="nucleotide sequence ID" value="NZ_BAAATT010000004.1"/>
</dbReference>
<proteinExistence type="predicted"/>
<dbReference type="Proteomes" id="UP000660339">
    <property type="component" value="Unassembled WGS sequence"/>
</dbReference>
<evidence type="ECO:0000313" key="1">
    <source>
        <dbReference type="EMBL" id="GIG18606.1"/>
    </source>
</evidence>
<accession>A0A8J3LNN5</accession>
<comment type="caution">
    <text evidence="1">The sequence shown here is derived from an EMBL/GenBank/DDBJ whole genome shotgun (WGS) entry which is preliminary data.</text>
</comment>
<organism evidence="1 2">
    <name type="scientific">Catellatospora methionotrophica</name>
    <dbReference type="NCBI Taxonomy" id="121620"/>
    <lineage>
        <taxon>Bacteria</taxon>
        <taxon>Bacillati</taxon>
        <taxon>Actinomycetota</taxon>
        <taxon>Actinomycetes</taxon>
        <taxon>Micromonosporales</taxon>
        <taxon>Micromonosporaceae</taxon>
        <taxon>Catellatospora</taxon>
    </lineage>
</organism>
<dbReference type="EMBL" id="BONJ01000041">
    <property type="protein sequence ID" value="GIG18606.1"/>
    <property type="molecule type" value="Genomic_DNA"/>
</dbReference>
<sequence>MDLNAVMDELGARLNTISGLRVSDFPPPTVTPPAGIVSYPDRVEFDATYGRGVDVILDLPIVIVEGKATDRGARDRISAYAAGSGTRSVKQVIESGTYTSFDEVRVKSAEFDVITIAGIDYISVLFRLDIGGPGSA</sequence>
<keyword evidence="2" id="KW-1185">Reference proteome</keyword>
<gene>
    <name evidence="1" type="ORF">Cme02nite_69380</name>
</gene>
<dbReference type="AlphaFoldDB" id="A0A8J3LNN5"/>
<evidence type="ECO:0000313" key="2">
    <source>
        <dbReference type="Proteomes" id="UP000660339"/>
    </source>
</evidence>
<protein>
    <submittedName>
        <fullName evidence="1">Uncharacterized protein</fullName>
    </submittedName>
</protein>